<dbReference type="PANTHER" id="PTHR30093:SF47">
    <property type="entry name" value="TYPE IV PILUS NON-CORE MINOR PILIN PILE"/>
    <property type="match status" value="1"/>
</dbReference>
<dbReference type="InterPro" id="IPR012902">
    <property type="entry name" value="N_methyl_site"/>
</dbReference>
<keyword evidence="1" id="KW-0472">Membrane</keyword>
<dbReference type="eggNOG" id="COG2165">
    <property type="taxonomic scope" value="Bacteria"/>
</dbReference>
<keyword evidence="1" id="KW-1133">Transmembrane helix</keyword>
<feature type="transmembrane region" description="Helical" evidence="1">
    <location>
        <begin position="43"/>
        <end position="66"/>
    </location>
</feature>
<evidence type="ECO:0000313" key="2">
    <source>
        <dbReference type="EMBL" id="AGX88170.1"/>
    </source>
</evidence>
<dbReference type="HOGENOM" id="CLU_091705_7_2_4"/>
<gene>
    <name evidence="2" type="primary">gspG-3</name>
    <name evidence="2" type="ORF">Cenrod_2099</name>
</gene>
<dbReference type="Proteomes" id="UP000017184">
    <property type="component" value="Chromosome"/>
</dbReference>
<protein>
    <submittedName>
        <fullName evidence="2">General secretion pathway protein G</fullName>
    </submittedName>
</protein>
<dbReference type="KEGG" id="cbx:Cenrod_2099"/>
<reference evidence="2 3" key="1">
    <citation type="journal article" date="2013" name="Genome Biol.">
        <title>Genomic analysis reveals key aspects of prokaryotic symbiosis in the phototrophic consortium "Chlorochromatium aggregatum".</title>
        <authorList>
            <person name="Liu Z."/>
            <person name="Muller J."/>
            <person name="Li T."/>
            <person name="Alvey R.M."/>
            <person name="Vogl K."/>
            <person name="Frigaard N.U."/>
            <person name="Rockwell N.C."/>
            <person name="Boyd E.S."/>
            <person name="Tomsho L.P."/>
            <person name="Schuster S.C."/>
            <person name="Henke P."/>
            <person name="Rohde M."/>
            <person name="Overmann J."/>
            <person name="Bryant D.A."/>
        </authorList>
    </citation>
    <scope>NUCLEOTIDE SEQUENCE [LARGE SCALE GENOMIC DNA]</scope>
    <source>
        <strain evidence="2">CR</strain>
    </source>
</reference>
<keyword evidence="3" id="KW-1185">Reference proteome</keyword>
<dbReference type="Gene3D" id="3.30.700.10">
    <property type="entry name" value="Glycoprotein, Type 4 Pilin"/>
    <property type="match status" value="1"/>
</dbReference>
<proteinExistence type="predicted"/>
<dbReference type="PANTHER" id="PTHR30093">
    <property type="entry name" value="GENERAL SECRETION PATHWAY PROTEIN G"/>
    <property type="match status" value="1"/>
</dbReference>
<dbReference type="PROSITE" id="PS00409">
    <property type="entry name" value="PROKAR_NTER_METHYL"/>
    <property type="match status" value="1"/>
</dbReference>
<dbReference type="InterPro" id="IPR045584">
    <property type="entry name" value="Pilin-like"/>
</dbReference>
<dbReference type="EMBL" id="CP004885">
    <property type="protein sequence ID" value="AGX88170.1"/>
    <property type="molecule type" value="Genomic_DNA"/>
</dbReference>
<evidence type="ECO:0000256" key="1">
    <source>
        <dbReference type="SAM" id="Phobius"/>
    </source>
</evidence>
<dbReference type="NCBIfam" id="TIGR02532">
    <property type="entry name" value="IV_pilin_GFxxxE"/>
    <property type="match status" value="1"/>
</dbReference>
<organism evidence="2 3">
    <name type="scientific">Candidatus Symbiobacter mobilis CR</name>
    <dbReference type="NCBI Taxonomy" id="946483"/>
    <lineage>
        <taxon>Bacteria</taxon>
        <taxon>Pseudomonadati</taxon>
        <taxon>Pseudomonadota</taxon>
        <taxon>Betaproteobacteria</taxon>
        <taxon>Burkholderiales</taxon>
        <taxon>Comamonadaceae</taxon>
    </lineage>
</organism>
<dbReference type="PATRIC" id="fig|946483.4.peg.2115"/>
<dbReference type="SUPFAM" id="SSF54523">
    <property type="entry name" value="Pili subunits"/>
    <property type="match status" value="1"/>
</dbReference>
<dbReference type="STRING" id="946483.Cenrod_2099"/>
<accession>U5NA23</accession>
<dbReference type="Pfam" id="PF07963">
    <property type="entry name" value="N_methyl"/>
    <property type="match status" value="1"/>
</dbReference>
<evidence type="ECO:0000313" key="3">
    <source>
        <dbReference type="Proteomes" id="UP000017184"/>
    </source>
</evidence>
<keyword evidence="1" id="KW-0812">Transmembrane</keyword>
<sequence length="192" mass="21441">MAPAPSPTPILTNCIPLAFPGLRVMRHPPLPPMRCLPHRRTGFTLVEMLVVVVIVGVLASAAMPFVQWGEHRVKERALRQALRDIRSAIDTYRKAYDDGRIARRVDATGYPPDLAALTDGVPGAKSPEERKLYFLRRLPRDPFADPDTPMEDMWGLRSYASPPDDPQPGDDVYDVYSLHPGVGSNGVPYRDW</sequence>
<dbReference type="AlphaFoldDB" id="U5NA23"/>
<name>U5NA23_9BURK</name>